<evidence type="ECO:0000313" key="2">
    <source>
        <dbReference type="EMBL" id="QEA14109.1"/>
    </source>
</evidence>
<name>A0A5B8RWV2_9BURK</name>
<dbReference type="KEGG" id="cof:FOZ74_14335"/>
<dbReference type="OrthoDB" id="6761572at2"/>
<sequence length="389" mass="42102">MRVNCAAGAQPELAAPPSVQQFCAITTPYLPEADSEAAFITAMRDITRWHQQRSPWYARLLAQHQVDVDALRTLDDLIALPPVHANFFKQHEILSVPEDAITLHLTSSGTTGQKSQMFFDAFTIGHGRRMADDCMQARGMVSSEPAHYLVNAYEPCDGLRVGTSNTNQYLMRYAPAAEVFWTLRALGQGQHEFDAFGAVARLQRWAEGSTPVRIIGFPAFLHFTLQRLEKMGVPPLQLAPGSAVILGGGWKGHADQAIAKEAMHASIARQLGIAGERIVETFGSVEHSIPYTSCKHNHLHQPTWSRVLVRDVATLGPLAHGQAGFLSFLSPYITSVPAHSVVMGDLGVLHPAHSCGCGTPTPWFEILGRAGTSSNKSCAAAAAELLPAG</sequence>
<dbReference type="InterPro" id="IPR042099">
    <property type="entry name" value="ANL_N_sf"/>
</dbReference>
<dbReference type="EMBL" id="CP042344">
    <property type="protein sequence ID" value="QEA14109.1"/>
    <property type="molecule type" value="Genomic_DNA"/>
</dbReference>
<gene>
    <name evidence="2" type="ORF">FOZ74_14335</name>
</gene>
<dbReference type="GO" id="GO:0008218">
    <property type="term" value="P:bioluminescence"/>
    <property type="evidence" value="ECO:0007669"/>
    <property type="project" value="InterPro"/>
</dbReference>
<dbReference type="Pfam" id="PF04443">
    <property type="entry name" value="LuxE"/>
    <property type="match status" value="1"/>
</dbReference>
<accession>A0A5B8RWV2</accession>
<dbReference type="Gene3D" id="3.40.50.12780">
    <property type="entry name" value="N-terminal domain of ligase-like"/>
    <property type="match status" value="1"/>
</dbReference>
<dbReference type="GO" id="GO:0047474">
    <property type="term" value="F:long-chain fatty acid--protein ligase activity"/>
    <property type="evidence" value="ECO:0007669"/>
    <property type="project" value="InterPro"/>
</dbReference>
<dbReference type="Proteomes" id="UP000321199">
    <property type="component" value="Chromosome"/>
</dbReference>
<keyword evidence="3" id="KW-1185">Reference proteome</keyword>
<dbReference type="AlphaFoldDB" id="A0A5B8RWV2"/>
<dbReference type="RefSeq" id="WP_146913690.1">
    <property type="nucleotide sequence ID" value="NZ_CP042344.1"/>
</dbReference>
<organism evidence="2 3">
    <name type="scientific">Comamonas flocculans</name>
    <dbReference type="NCBI Taxonomy" id="2597701"/>
    <lineage>
        <taxon>Bacteria</taxon>
        <taxon>Pseudomonadati</taxon>
        <taxon>Pseudomonadota</taxon>
        <taxon>Betaproteobacteria</taxon>
        <taxon>Burkholderiales</taxon>
        <taxon>Comamonadaceae</taxon>
        <taxon>Comamonas</taxon>
    </lineage>
</organism>
<protein>
    <submittedName>
        <fullName evidence="2">Acyl-protein synthase</fullName>
    </submittedName>
</protein>
<evidence type="ECO:0000259" key="1">
    <source>
        <dbReference type="Pfam" id="PF04443"/>
    </source>
</evidence>
<dbReference type="InterPro" id="IPR007534">
    <property type="entry name" value="LuxE"/>
</dbReference>
<evidence type="ECO:0000313" key="3">
    <source>
        <dbReference type="Proteomes" id="UP000321199"/>
    </source>
</evidence>
<feature type="domain" description="Acyl-protein synthetase LuxE" evidence="1">
    <location>
        <begin position="41"/>
        <end position="383"/>
    </location>
</feature>
<proteinExistence type="predicted"/>
<reference evidence="2 3" key="1">
    <citation type="submission" date="2019-07" db="EMBL/GenBank/DDBJ databases">
        <title>Complete genome sequence of Comamonas sp. NLF 7-7 isolated from livestock.</title>
        <authorList>
            <person name="Kim D.H."/>
            <person name="Kim J.G."/>
        </authorList>
    </citation>
    <scope>NUCLEOTIDE SEQUENCE [LARGE SCALE GENOMIC DNA]</scope>
    <source>
        <strain evidence="2 3">NLF 7-7</strain>
    </source>
</reference>